<keyword evidence="1" id="KW-1133">Transmembrane helix</keyword>
<evidence type="ECO:0000256" key="1">
    <source>
        <dbReference type="SAM" id="Phobius"/>
    </source>
</evidence>
<evidence type="ECO:0000313" key="3">
    <source>
        <dbReference type="EMBL" id="VWC05013.1"/>
    </source>
</evidence>
<dbReference type="Proteomes" id="UP000494330">
    <property type="component" value="Unassembled WGS sequence"/>
</dbReference>
<gene>
    <name evidence="3" type="ORF">BPA30113_04932</name>
</gene>
<keyword evidence="4" id="KW-1185">Reference proteome</keyword>
<name>A0A6P2P9X6_9BURK</name>
<keyword evidence="1" id="KW-0812">Transmembrane</keyword>
<reference evidence="3 4" key="1">
    <citation type="submission" date="2019-09" db="EMBL/GenBank/DDBJ databases">
        <authorList>
            <person name="Depoorter E."/>
        </authorList>
    </citation>
    <scope>NUCLEOTIDE SEQUENCE [LARGE SCALE GENOMIC DNA]</scope>
    <source>
        <strain evidence="3">LMG 30113</strain>
    </source>
</reference>
<evidence type="ECO:0000256" key="2">
    <source>
        <dbReference type="SAM" id="SignalP"/>
    </source>
</evidence>
<feature type="signal peptide" evidence="2">
    <location>
        <begin position="1"/>
        <end position="25"/>
    </location>
</feature>
<sequence length="99" mass="10610">MNAKQWALVGSGMLVACLSAQPAMAGVSIGFGIAAPAPVYVAPAPVYVAPPPPVVYAPPVVAAPVMVPAIGITLGWHGDRYWDGRRWWGRRDWAAHHRW</sequence>
<keyword evidence="1" id="KW-0472">Membrane</keyword>
<proteinExistence type="predicted"/>
<keyword evidence="2" id="KW-0732">Signal</keyword>
<accession>A0A6P2P9X6</accession>
<feature type="chain" id="PRO_5044426875" evidence="2">
    <location>
        <begin position="26"/>
        <end position="99"/>
    </location>
</feature>
<evidence type="ECO:0000313" key="4">
    <source>
        <dbReference type="Proteomes" id="UP000494330"/>
    </source>
</evidence>
<dbReference type="PROSITE" id="PS51257">
    <property type="entry name" value="PROKAR_LIPOPROTEIN"/>
    <property type="match status" value="1"/>
</dbReference>
<feature type="transmembrane region" description="Helical" evidence="1">
    <location>
        <begin position="54"/>
        <end position="76"/>
    </location>
</feature>
<dbReference type="AlphaFoldDB" id="A0A6P2P9X6"/>
<organism evidence="3 4">
    <name type="scientific">Burkholderia paludis</name>
    <dbReference type="NCBI Taxonomy" id="1506587"/>
    <lineage>
        <taxon>Bacteria</taxon>
        <taxon>Pseudomonadati</taxon>
        <taxon>Pseudomonadota</taxon>
        <taxon>Betaproteobacteria</taxon>
        <taxon>Burkholderiales</taxon>
        <taxon>Burkholderiaceae</taxon>
        <taxon>Burkholderia</taxon>
        <taxon>Burkholderia cepacia complex</taxon>
    </lineage>
</organism>
<protein>
    <submittedName>
        <fullName evidence="3">Signal peptide protein</fullName>
    </submittedName>
</protein>
<dbReference type="EMBL" id="CABVQD010000020">
    <property type="protein sequence ID" value="VWC05013.1"/>
    <property type="molecule type" value="Genomic_DNA"/>
</dbReference>